<feature type="domain" description="F-box" evidence="2">
    <location>
        <begin position="12"/>
        <end position="54"/>
    </location>
</feature>
<protein>
    <recommendedName>
        <fullName evidence="2">F-box domain-containing protein</fullName>
    </recommendedName>
</protein>
<reference evidence="3" key="1">
    <citation type="journal article" date="2020" name="Stud. Mycol.">
        <title>101 Dothideomycetes genomes: a test case for predicting lifestyles and emergence of pathogens.</title>
        <authorList>
            <person name="Haridas S."/>
            <person name="Albert R."/>
            <person name="Binder M."/>
            <person name="Bloem J."/>
            <person name="Labutti K."/>
            <person name="Salamov A."/>
            <person name="Andreopoulos B."/>
            <person name="Baker S."/>
            <person name="Barry K."/>
            <person name="Bills G."/>
            <person name="Bluhm B."/>
            <person name="Cannon C."/>
            <person name="Castanera R."/>
            <person name="Culley D."/>
            <person name="Daum C."/>
            <person name="Ezra D."/>
            <person name="Gonzalez J."/>
            <person name="Henrissat B."/>
            <person name="Kuo A."/>
            <person name="Liang C."/>
            <person name="Lipzen A."/>
            <person name="Lutzoni F."/>
            <person name="Magnuson J."/>
            <person name="Mondo S."/>
            <person name="Nolan M."/>
            <person name="Ohm R."/>
            <person name="Pangilinan J."/>
            <person name="Park H.-J."/>
            <person name="Ramirez L."/>
            <person name="Alfaro M."/>
            <person name="Sun H."/>
            <person name="Tritt A."/>
            <person name="Yoshinaga Y."/>
            <person name="Zwiers L.-H."/>
            <person name="Turgeon B."/>
            <person name="Goodwin S."/>
            <person name="Spatafora J."/>
            <person name="Crous P."/>
            <person name="Grigoriev I."/>
        </authorList>
    </citation>
    <scope>NUCLEOTIDE SEQUENCE</scope>
    <source>
        <strain evidence="3">CBS 119687</strain>
    </source>
</reference>
<gene>
    <name evidence="3" type="ORF">P153DRAFT_425753</name>
</gene>
<dbReference type="GeneID" id="54412995"/>
<proteinExistence type="predicted"/>
<dbReference type="RefSeq" id="XP_033519713.1">
    <property type="nucleotide sequence ID" value="XM_033672563.1"/>
</dbReference>
<feature type="region of interest" description="Disordered" evidence="1">
    <location>
        <begin position="513"/>
        <end position="537"/>
    </location>
</feature>
<dbReference type="AlphaFoldDB" id="A0A6A6A404"/>
<name>A0A6A6A404_9PLEO</name>
<dbReference type="InterPro" id="IPR001810">
    <property type="entry name" value="F-box_dom"/>
</dbReference>
<dbReference type="InterPro" id="IPR032675">
    <property type="entry name" value="LRR_dom_sf"/>
</dbReference>
<evidence type="ECO:0000259" key="2">
    <source>
        <dbReference type="Pfam" id="PF12937"/>
    </source>
</evidence>
<feature type="region of interest" description="Disordered" evidence="1">
    <location>
        <begin position="567"/>
        <end position="638"/>
    </location>
</feature>
<feature type="compositionally biased region" description="Acidic residues" evidence="1">
    <location>
        <begin position="569"/>
        <end position="584"/>
    </location>
</feature>
<organism evidence="3 4">
    <name type="scientific">Dothidotthia symphoricarpi CBS 119687</name>
    <dbReference type="NCBI Taxonomy" id="1392245"/>
    <lineage>
        <taxon>Eukaryota</taxon>
        <taxon>Fungi</taxon>
        <taxon>Dikarya</taxon>
        <taxon>Ascomycota</taxon>
        <taxon>Pezizomycotina</taxon>
        <taxon>Dothideomycetes</taxon>
        <taxon>Pleosporomycetidae</taxon>
        <taxon>Pleosporales</taxon>
        <taxon>Dothidotthiaceae</taxon>
        <taxon>Dothidotthia</taxon>
    </lineage>
</organism>
<dbReference type="EMBL" id="ML977516">
    <property type="protein sequence ID" value="KAF2125321.1"/>
    <property type="molecule type" value="Genomic_DNA"/>
</dbReference>
<keyword evidence="4" id="KW-1185">Reference proteome</keyword>
<dbReference type="OrthoDB" id="2522477at2759"/>
<evidence type="ECO:0000313" key="3">
    <source>
        <dbReference type="EMBL" id="KAF2125321.1"/>
    </source>
</evidence>
<evidence type="ECO:0000256" key="1">
    <source>
        <dbReference type="SAM" id="MobiDB-lite"/>
    </source>
</evidence>
<accession>A0A6A6A404</accession>
<dbReference type="Pfam" id="PF12937">
    <property type="entry name" value="F-box-like"/>
    <property type="match status" value="1"/>
</dbReference>
<evidence type="ECO:0000313" key="4">
    <source>
        <dbReference type="Proteomes" id="UP000799771"/>
    </source>
</evidence>
<dbReference type="Proteomes" id="UP000799771">
    <property type="component" value="Unassembled WGS sequence"/>
</dbReference>
<sequence>MTSALLSSIHHHLPNELTLLVIDHLSGDNQALCNLARTCRGLQHLAEEQLYKTIELLSVNNLHKIIQAFKCRNERVRAVQTLKILYRHVPEHLEDSLGARIVFNDCVAQMVHLREWHIESPYDNFNWGTGGHEWVEQDMKSFRVVLEKSCVEGPVEEARLMQERRLGNNVHRTVALGLLQSLTIHSHGAHADFWTLDGFHCLFRHPSLRFLHVSCVTFPEDLPELETHVKKTPLTTLEFNECELKPKSLLRILRTPEHLKHLTLGENVFNINTTTRLAPQLTRHANASLEALSAVAHSLETLKHYDPSWRIDPDHRTCRIRPTGDGMRNFHAFKSLECDTGSFLHQAIIMNYELAPPNLDTLRVRRHWSVFPDLFDQLPQVETYLALPSLKTLEFLQSSFLQSPTLSLVRLCDPDSLRSRHAYGYKLYKKGINLKVSIEMHKTQSLIPPYLHGEQVPINQCLYDADLVGFHRHIKNDTEPVVNTRFRPLRELLADNDIEEHFPHAHIAPPEITETQVDDMDTRGNPPETDQLGDGDIQRLNGETYRAMGQLRRMFLIAGTMTFSVSLSDTDETSSSDDSDELDDLIFVATNDDAEWETESEGEDEGEDEGEGEDIDIEDSDGDSANSDGDLQVDNDLD</sequence>
<feature type="compositionally biased region" description="Acidic residues" evidence="1">
    <location>
        <begin position="592"/>
        <end position="622"/>
    </location>
</feature>
<dbReference type="Gene3D" id="3.80.10.10">
    <property type="entry name" value="Ribonuclease Inhibitor"/>
    <property type="match status" value="1"/>
</dbReference>